<evidence type="ECO:0000256" key="1">
    <source>
        <dbReference type="ARBA" id="ARBA00010641"/>
    </source>
</evidence>
<dbReference type="InterPro" id="IPR014284">
    <property type="entry name" value="RNA_pol_sigma-70_dom"/>
</dbReference>
<dbReference type="AlphaFoldDB" id="A0A2W2CCY9"/>
<feature type="compositionally biased region" description="Polar residues" evidence="5">
    <location>
        <begin position="191"/>
        <end position="202"/>
    </location>
</feature>
<evidence type="ECO:0000259" key="6">
    <source>
        <dbReference type="Pfam" id="PF04542"/>
    </source>
</evidence>
<evidence type="ECO:0000259" key="7">
    <source>
        <dbReference type="Pfam" id="PF08281"/>
    </source>
</evidence>
<evidence type="ECO:0000256" key="5">
    <source>
        <dbReference type="SAM" id="MobiDB-lite"/>
    </source>
</evidence>
<dbReference type="EMBL" id="POTX01000325">
    <property type="protein sequence ID" value="PZF86177.1"/>
    <property type="molecule type" value="Genomic_DNA"/>
</dbReference>
<reference evidence="8 9" key="1">
    <citation type="submission" date="2018-01" db="EMBL/GenBank/DDBJ databases">
        <title>Draft genome sequence of Jishengella endophytica.</title>
        <authorList>
            <person name="Sahin N."/>
            <person name="Ay H."/>
            <person name="Saygin H."/>
        </authorList>
    </citation>
    <scope>NUCLEOTIDE SEQUENCE [LARGE SCALE GENOMIC DNA]</scope>
    <source>
        <strain evidence="8 9">DSM 45430</strain>
    </source>
</reference>
<dbReference type="InterPro" id="IPR013249">
    <property type="entry name" value="RNA_pol_sigma70_r4_t2"/>
</dbReference>
<dbReference type="PANTHER" id="PTHR43133">
    <property type="entry name" value="RNA POLYMERASE ECF-TYPE SIGMA FACTO"/>
    <property type="match status" value="1"/>
</dbReference>
<keyword evidence="4" id="KW-0804">Transcription</keyword>
<dbReference type="Gene3D" id="1.10.1740.10">
    <property type="match status" value="1"/>
</dbReference>
<keyword evidence="3" id="KW-0731">Sigma factor</keyword>
<dbReference type="NCBIfam" id="TIGR02937">
    <property type="entry name" value="sigma70-ECF"/>
    <property type="match status" value="1"/>
</dbReference>
<sequence length="219" mass="23462">MAVAVTTGSGDASEPDLGPLVAAARDDGDEEAFRLLYREVQPGLLRYLRGMVGGDAEDVASEAWLQIARDLRRFRDEGGGFRAWAVGIARHRALDHLRRTGRRPAVSLPADVLLDLPAGHDTADQAVQAVATRAAIEMIAALPRDQAEAILLRVVVGLDARATARVLGKRPGAVRTAAWRGLRRLAAQLDRTATPTNSTATEQGLRPSRPTLRPSPTGE</sequence>
<comment type="similarity">
    <text evidence="1">Belongs to the sigma-70 factor family. ECF subfamily.</text>
</comment>
<dbReference type="GO" id="GO:0003677">
    <property type="term" value="F:DNA binding"/>
    <property type="evidence" value="ECO:0007669"/>
    <property type="project" value="InterPro"/>
</dbReference>
<dbReference type="Pfam" id="PF08281">
    <property type="entry name" value="Sigma70_r4_2"/>
    <property type="match status" value="1"/>
</dbReference>
<keyword evidence="9" id="KW-1185">Reference proteome</keyword>
<evidence type="ECO:0000256" key="4">
    <source>
        <dbReference type="ARBA" id="ARBA00023163"/>
    </source>
</evidence>
<dbReference type="InterPro" id="IPR013324">
    <property type="entry name" value="RNA_pol_sigma_r3/r4-like"/>
</dbReference>
<dbReference type="GO" id="GO:0016987">
    <property type="term" value="F:sigma factor activity"/>
    <property type="evidence" value="ECO:0007669"/>
    <property type="project" value="UniProtKB-KW"/>
</dbReference>
<dbReference type="InterPro" id="IPR007627">
    <property type="entry name" value="RNA_pol_sigma70_r2"/>
</dbReference>
<dbReference type="GO" id="GO:0006352">
    <property type="term" value="P:DNA-templated transcription initiation"/>
    <property type="evidence" value="ECO:0007669"/>
    <property type="project" value="InterPro"/>
</dbReference>
<dbReference type="InterPro" id="IPR013325">
    <property type="entry name" value="RNA_pol_sigma_r2"/>
</dbReference>
<evidence type="ECO:0000256" key="2">
    <source>
        <dbReference type="ARBA" id="ARBA00023015"/>
    </source>
</evidence>
<feature type="domain" description="RNA polymerase sigma-70 region 2" evidence="6">
    <location>
        <begin position="36"/>
        <end position="103"/>
    </location>
</feature>
<accession>A0A2W2CCY9</accession>
<dbReference type="Proteomes" id="UP000248627">
    <property type="component" value="Unassembled WGS sequence"/>
</dbReference>
<feature type="compositionally biased region" description="Low complexity" evidence="5">
    <location>
        <begin position="204"/>
        <end position="219"/>
    </location>
</feature>
<dbReference type="PANTHER" id="PTHR43133:SF66">
    <property type="entry name" value="ECF RNA POLYMERASE SIGMA FACTOR SIGK"/>
    <property type="match status" value="1"/>
</dbReference>
<dbReference type="InterPro" id="IPR039425">
    <property type="entry name" value="RNA_pol_sigma-70-like"/>
</dbReference>
<dbReference type="InterPro" id="IPR036388">
    <property type="entry name" value="WH-like_DNA-bd_sf"/>
</dbReference>
<evidence type="ECO:0000256" key="3">
    <source>
        <dbReference type="ARBA" id="ARBA00023082"/>
    </source>
</evidence>
<feature type="domain" description="RNA polymerase sigma factor 70 region 4 type 2" evidence="7">
    <location>
        <begin position="134"/>
        <end position="185"/>
    </location>
</feature>
<gene>
    <name evidence="8" type="ORF">C1I93_28040</name>
</gene>
<dbReference type="SUPFAM" id="SSF88946">
    <property type="entry name" value="Sigma2 domain of RNA polymerase sigma factors"/>
    <property type="match status" value="1"/>
</dbReference>
<dbReference type="SUPFAM" id="SSF88659">
    <property type="entry name" value="Sigma3 and sigma4 domains of RNA polymerase sigma factors"/>
    <property type="match status" value="1"/>
</dbReference>
<organism evidence="8 9">
    <name type="scientific">Micromonospora endophytica</name>
    <dbReference type="NCBI Taxonomy" id="515350"/>
    <lineage>
        <taxon>Bacteria</taxon>
        <taxon>Bacillati</taxon>
        <taxon>Actinomycetota</taxon>
        <taxon>Actinomycetes</taxon>
        <taxon>Micromonosporales</taxon>
        <taxon>Micromonosporaceae</taxon>
        <taxon>Micromonospora</taxon>
    </lineage>
</organism>
<dbReference type="Gene3D" id="1.10.10.10">
    <property type="entry name" value="Winged helix-like DNA-binding domain superfamily/Winged helix DNA-binding domain"/>
    <property type="match status" value="1"/>
</dbReference>
<name>A0A2W2CCY9_9ACTN</name>
<evidence type="ECO:0000313" key="8">
    <source>
        <dbReference type="EMBL" id="PZF86177.1"/>
    </source>
</evidence>
<evidence type="ECO:0000313" key="9">
    <source>
        <dbReference type="Proteomes" id="UP000248627"/>
    </source>
</evidence>
<dbReference type="OrthoDB" id="5501064at2"/>
<dbReference type="Pfam" id="PF04542">
    <property type="entry name" value="Sigma70_r2"/>
    <property type="match status" value="1"/>
</dbReference>
<keyword evidence="2" id="KW-0805">Transcription regulation</keyword>
<proteinExistence type="inferred from homology"/>
<protein>
    <submittedName>
        <fullName evidence="8">RNA polymerase subunit sigma-24</fullName>
    </submittedName>
</protein>
<comment type="caution">
    <text evidence="8">The sequence shown here is derived from an EMBL/GenBank/DDBJ whole genome shotgun (WGS) entry which is preliminary data.</text>
</comment>
<feature type="region of interest" description="Disordered" evidence="5">
    <location>
        <begin position="188"/>
        <end position="219"/>
    </location>
</feature>